<feature type="domain" description="DUF4316" evidence="3">
    <location>
        <begin position="498"/>
        <end position="547"/>
    </location>
</feature>
<protein>
    <submittedName>
        <fullName evidence="4">DUF4316 domain-containing protein</fullName>
    </submittedName>
</protein>
<feature type="compositionally biased region" description="Basic and acidic residues" evidence="1">
    <location>
        <begin position="552"/>
        <end position="571"/>
    </location>
</feature>
<evidence type="ECO:0000259" key="2">
    <source>
        <dbReference type="Pfam" id="PF14191"/>
    </source>
</evidence>
<name>A0AAE3AGP9_9FIRM</name>
<sequence length="602" mass="67138">MAKRAPRLQFTEEDRASPELAPTIQKADKRLKKLEKIEAKIPKKEVKQRVVDSNGKITTRLSFEEKKPPSKLSHAAKVSGDAVLHGVHREVRQSNDGDNAGVDAANTLTEDAESAYQVGREIHHAHELQPYRKAHRAEKKADKANAATVITATPIDLTDVGYLPLGEDGLNFVGGEQTVKGFLHEQFPEKAKISRNTEEVQAESISYAVCAYFGIETGENSFGYIATWSKGKELPELKASLETINHTASGLITDIDRNYKALIKERGLDKEPESLAAEPVQEITVQEPEPVSAPDNGSVPDPAISVESMNAYGYTDSNMLPLTKERALELMERDVTVYMLHTDNTEAMAFDADEIRSFDGIFGVEASEWGTVKDRFVPQDYEKAFLDNPADSFAIYQLRDNDDTVQLHYMNSEYLEKKGLSIQKENYAAVYAGDLDRRGDTQDKLNELYETFNIRRPEDFRGHSLSVSDIVALKQNGVVSCHYVDSWGFKELPGFLKPENYLKNAEMAMEDDYGMIDGIINNGPRKTVAELEEQSKTGTPISLLELAQAVQREDAEKRRAQQPVRREKSGEKPSILAKLKTPSVADTKSVKSAPKRSAEREL</sequence>
<evidence type="ECO:0000259" key="3">
    <source>
        <dbReference type="Pfam" id="PF14195"/>
    </source>
</evidence>
<proteinExistence type="predicted"/>
<keyword evidence="5" id="KW-1185">Reference proteome</keyword>
<accession>A0AAE3AGP9</accession>
<dbReference type="Pfam" id="PF14191">
    <property type="entry name" value="YodL"/>
    <property type="match status" value="1"/>
</dbReference>
<comment type="caution">
    <text evidence="4">The sequence shown here is derived from an EMBL/GenBank/DDBJ whole genome shotgun (WGS) entry which is preliminary data.</text>
</comment>
<evidence type="ECO:0000256" key="1">
    <source>
        <dbReference type="SAM" id="MobiDB-lite"/>
    </source>
</evidence>
<feature type="region of interest" description="Disordered" evidence="1">
    <location>
        <begin position="552"/>
        <end position="602"/>
    </location>
</feature>
<feature type="region of interest" description="Disordered" evidence="1">
    <location>
        <begin position="1"/>
        <end position="25"/>
    </location>
</feature>
<dbReference type="RefSeq" id="WP_302929970.1">
    <property type="nucleotide sequence ID" value="NZ_JAJEPW010000075.1"/>
</dbReference>
<evidence type="ECO:0000313" key="5">
    <source>
        <dbReference type="Proteomes" id="UP001199319"/>
    </source>
</evidence>
<dbReference type="InterPro" id="IPR025465">
    <property type="entry name" value="DUF4316"/>
</dbReference>
<dbReference type="Proteomes" id="UP001199319">
    <property type="component" value="Unassembled WGS sequence"/>
</dbReference>
<dbReference type="InterPro" id="IPR025923">
    <property type="entry name" value="YodL-like_dom"/>
</dbReference>
<feature type="domain" description="YodL-like" evidence="2">
    <location>
        <begin position="393"/>
        <end position="494"/>
    </location>
</feature>
<evidence type="ECO:0000313" key="4">
    <source>
        <dbReference type="EMBL" id="MCC2130843.1"/>
    </source>
</evidence>
<organism evidence="4 5">
    <name type="scientific">Brotocaccenecus cirricatena</name>
    <dbReference type="NCBI Taxonomy" id="3064195"/>
    <lineage>
        <taxon>Bacteria</taxon>
        <taxon>Bacillati</taxon>
        <taxon>Bacillota</taxon>
        <taxon>Clostridia</taxon>
        <taxon>Eubacteriales</taxon>
        <taxon>Oscillospiraceae</taxon>
        <taxon>Brotocaccenecus</taxon>
    </lineage>
</organism>
<dbReference type="EMBL" id="JAJEPW010000075">
    <property type="protein sequence ID" value="MCC2130843.1"/>
    <property type="molecule type" value="Genomic_DNA"/>
</dbReference>
<gene>
    <name evidence="4" type="ORF">LKD37_15260</name>
</gene>
<dbReference type="AlphaFoldDB" id="A0AAE3AGP9"/>
<reference evidence="4" key="1">
    <citation type="submission" date="2021-10" db="EMBL/GenBank/DDBJ databases">
        <title>Anaerobic single-cell dispensing facilitates the cultivation of human gut bacteria.</title>
        <authorList>
            <person name="Afrizal A."/>
        </authorList>
    </citation>
    <scope>NUCLEOTIDE SEQUENCE</scope>
    <source>
        <strain evidence="4">CLA-AA-H272</strain>
    </source>
</reference>
<dbReference type="Pfam" id="PF14195">
    <property type="entry name" value="DUF4316"/>
    <property type="match status" value="1"/>
</dbReference>